<reference evidence="2 3" key="1">
    <citation type="submission" date="2015-10" db="EMBL/GenBank/DDBJ databases">
        <authorList>
            <person name="Gilbert D.G."/>
        </authorList>
    </citation>
    <scope>NUCLEOTIDE SEQUENCE [LARGE SCALE GENOMIC DNA]</scope>
    <source>
        <strain evidence="2 3">NRRL B-16712</strain>
    </source>
</reference>
<evidence type="ECO:0000313" key="2">
    <source>
        <dbReference type="EMBL" id="KUL24381.1"/>
    </source>
</evidence>
<dbReference type="PANTHER" id="PTHR36503">
    <property type="entry name" value="BLR2520 PROTEIN"/>
    <property type="match status" value="1"/>
</dbReference>
<comment type="caution">
    <text evidence="2">The sequence shown here is derived from an EMBL/GenBank/DDBJ whole genome shotgun (WGS) entry which is preliminary data.</text>
</comment>
<proteinExistence type="predicted"/>
<organism evidence="2 3">
    <name type="scientific">Actinoplanes awajinensis subsp. mycoplanecinus</name>
    <dbReference type="NCBI Taxonomy" id="135947"/>
    <lineage>
        <taxon>Bacteria</taxon>
        <taxon>Bacillati</taxon>
        <taxon>Actinomycetota</taxon>
        <taxon>Actinomycetes</taxon>
        <taxon>Micromonosporales</taxon>
        <taxon>Micromonosporaceae</taxon>
        <taxon>Actinoplanes</taxon>
    </lineage>
</organism>
<name>A0A101JCR2_9ACTN</name>
<dbReference type="Proteomes" id="UP000053244">
    <property type="component" value="Unassembled WGS sequence"/>
</dbReference>
<sequence length="132" mass="14020">MQISDFAPLIVVRDVAQSVGFYRRLGFHPTVQWPTYAKLTAGAKVLHLASPGDPPPDRPDLALRAPEGTSPTVTAALVLQVEDCRRACADLVAAGIALLTTPAAPAWGGEVRAFVRDPDGHLIEINEVTSPT</sequence>
<dbReference type="InterPro" id="IPR029068">
    <property type="entry name" value="Glyas_Bleomycin-R_OHBP_Dase"/>
</dbReference>
<accession>A0A101JCR2</accession>
<gene>
    <name evidence="2" type="ORF">ADL15_43545</name>
</gene>
<evidence type="ECO:0000259" key="1">
    <source>
        <dbReference type="PROSITE" id="PS51819"/>
    </source>
</evidence>
<dbReference type="InterPro" id="IPR004360">
    <property type="entry name" value="Glyas_Fos-R_dOase_dom"/>
</dbReference>
<dbReference type="Pfam" id="PF00903">
    <property type="entry name" value="Glyoxalase"/>
    <property type="match status" value="1"/>
</dbReference>
<dbReference type="AlphaFoldDB" id="A0A101JCR2"/>
<evidence type="ECO:0000313" key="3">
    <source>
        <dbReference type="Proteomes" id="UP000053244"/>
    </source>
</evidence>
<dbReference type="Gene3D" id="3.10.180.10">
    <property type="entry name" value="2,3-Dihydroxybiphenyl 1,2-Dioxygenase, domain 1"/>
    <property type="match status" value="1"/>
</dbReference>
<dbReference type="RefSeq" id="WP_067705207.1">
    <property type="nucleotide sequence ID" value="NZ_LLZH01000321.1"/>
</dbReference>
<dbReference type="PROSITE" id="PS51819">
    <property type="entry name" value="VOC"/>
    <property type="match status" value="1"/>
</dbReference>
<dbReference type="EMBL" id="LLZH01000321">
    <property type="protein sequence ID" value="KUL24381.1"/>
    <property type="molecule type" value="Genomic_DNA"/>
</dbReference>
<keyword evidence="3" id="KW-1185">Reference proteome</keyword>
<feature type="domain" description="VOC" evidence="1">
    <location>
        <begin position="2"/>
        <end position="128"/>
    </location>
</feature>
<protein>
    <recommendedName>
        <fullName evidence="1">VOC domain-containing protein</fullName>
    </recommendedName>
</protein>
<dbReference type="InterPro" id="IPR037523">
    <property type="entry name" value="VOC_core"/>
</dbReference>
<dbReference type="PANTHER" id="PTHR36503:SF1">
    <property type="entry name" value="BLR2520 PROTEIN"/>
    <property type="match status" value="1"/>
</dbReference>
<dbReference type="SUPFAM" id="SSF54593">
    <property type="entry name" value="Glyoxalase/Bleomycin resistance protein/Dihydroxybiphenyl dioxygenase"/>
    <property type="match status" value="1"/>
</dbReference>